<evidence type="ECO:0000256" key="2">
    <source>
        <dbReference type="PROSITE-ProRule" id="PRU00192"/>
    </source>
</evidence>
<name>A0A5M8PY13_9LECA</name>
<feature type="compositionally biased region" description="Polar residues" evidence="3">
    <location>
        <begin position="82"/>
        <end position="92"/>
    </location>
</feature>
<feature type="region of interest" description="Disordered" evidence="3">
    <location>
        <begin position="82"/>
        <end position="118"/>
    </location>
</feature>
<proteinExistence type="predicted"/>
<evidence type="ECO:0000256" key="1">
    <source>
        <dbReference type="ARBA" id="ARBA00022443"/>
    </source>
</evidence>
<organism evidence="5 6">
    <name type="scientific">Lasallia pustulata</name>
    <dbReference type="NCBI Taxonomy" id="136370"/>
    <lineage>
        <taxon>Eukaryota</taxon>
        <taxon>Fungi</taxon>
        <taxon>Dikarya</taxon>
        <taxon>Ascomycota</taxon>
        <taxon>Pezizomycotina</taxon>
        <taxon>Lecanoromycetes</taxon>
        <taxon>OSLEUM clade</taxon>
        <taxon>Umbilicariomycetidae</taxon>
        <taxon>Umbilicariales</taxon>
        <taxon>Umbilicariaceae</taxon>
        <taxon>Lasallia</taxon>
    </lineage>
</organism>
<evidence type="ECO:0000313" key="5">
    <source>
        <dbReference type="EMBL" id="KAA6413593.1"/>
    </source>
</evidence>
<dbReference type="SMART" id="SM00326">
    <property type="entry name" value="SH3"/>
    <property type="match status" value="1"/>
</dbReference>
<sequence>MAHVAPSLPTRFPCWCRAVYSWGGESKRDLGFIEGDLIECLNAGDGSWWMGRLRRDKRAMGLFPSNFVQVLDESFTPVSRATTPVVSRNGSEAGSGPSPQKAKTPLPTPGSESYSPRRQTAGLFNEPESATRPSPTTAFEALFVQGSFSIPLPRAIPCSIPPISPSFARAFSMPLSRLISCSLPPISPSFARTFSIPLSRAIPCSIPPISPLFARAFSEPLSRHWLLTAASCSASSSDTLQCSSFTGYTVSNAVDERPISNLFT</sequence>
<dbReference type="AlphaFoldDB" id="A0A5M8PY13"/>
<dbReference type="EMBL" id="VXIT01000004">
    <property type="protein sequence ID" value="KAA6413593.1"/>
    <property type="molecule type" value="Genomic_DNA"/>
</dbReference>
<dbReference type="OrthoDB" id="6250593at2759"/>
<dbReference type="Proteomes" id="UP000324767">
    <property type="component" value="Unassembled WGS sequence"/>
</dbReference>
<dbReference type="SUPFAM" id="SSF50044">
    <property type="entry name" value="SH3-domain"/>
    <property type="match status" value="1"/>
</dbReference>
<feature type="domain" description="SH3" evidence="4">
    <location>
        <begin position="11"/>
        <end position="73"/>
    </location>
</feature>
<dbReference type="CDD" id="cd11889">
    <property type="entry name" value="SH3_Cyk3p-like"/>
    <property type="match status" value="1"/>
</dbReference>
<dbReference type="InterPro" id="IPR035553">
    <property type="entry name" value="Cyk3_SH3"/>
</dbReference>
<dbReference type="PROSITE" id="PS50002">
    <property type="entry name" value="SH3"/>
    <property type="match status" value="1"/>
</dbReference>
<comment type="caution">
    <text evidence="5">The sequence shown here is derived from an EMBL/GenBank/DDBJ whole genome shotgun (WGS) entry which is preliminary data.</text>
</comment>
<accession>A0A5M8PY13</accession>
<dbReference type="PRINTS" id="PR00452">
    <property type="entry name" value="SH3DOMAIN"/>
</dbReference>
<protein>
    <recommendedName>
        <fullName evidence="4">SH3 domain-containing protein</fullName>
    </recommendedName>
</protein>
<evidence type="ECO:0000313" key="6">
    <source>
        <dbReference type="Proteomes" id="UP000324767"/>
    </source>
</evidence>
<reference evidence="5 6" key="1">
    <citation type="submission" date="2019-09" db="EMBL/GenBank/DDBJ databases">
        <title>The hologenome of the rock-dwelling lichen Lasallia pustulata.</title>
        <authorList>
            <person name="Greshake Tzovaras B."/>
            <person name="Segers F."/>
            <person name="Bicker A."/>
            <person name="Dal Grande F."/>
            <person name="Otte J."/>
            <person name="Hankeln T."/>
            <person name="Schmitt I."/>
            <person name="Ebersberger I."/>
        </authorList>
    </citation>
    <scope>NUCLEOTIDE SEQUENCE [LARGE SCALE GENOMIC DNA]</scope>
    <source>
        <strain evidence="5">A1-1</strain>
    </source>
</reference>
<keyword evidence="1 2" id="KW-0728">SH3 domain</keyword>
<gene>
    <name evidence="5" type="ORF">FRX48_03339</name>
</gene>
<dbReference type="Gene3D" id="2.30.30.40">
    <property type="entry name" value="SH3 Domains"/>
    <property type="match status" value="1"/>
</dbReference>
<dbReference type="InterPro" id="IPR001452">
    <property type="entry name" value="SH3_domain"/>
</dbReference>
<evidence type="ECO:0000256" key="3">
    <source>
        <dbReference type="SAM" id="MobiDB-lite"/>
    </source>
</evidence>
<dbReference type="Pfam" id="PF07653">
    <property type="entry name" value="SH3_2"/>
    <property type="match status" value="1"/>
</dbReference>
<dbReference type="FunFam" id="2.30.30.40:FF:000168">
    <property type="entry name" value="SH3 domain protein (Cyk3)"/>
    <property type="match status" value="1"/>
</dbReference>
<dbReference type="InterPro" id="IPR036028">
    <property type="entry name" value="SH3-like_dom_sf"/>
</dbReference>
<evidence type="ECO:0000259" key="4">
    <source>
        <dbReference type="PROSITE" id="PS50002"/>
    </source>
</evidence>